<evidence type="ECO:0000313" key="1">
    <source>
        <dbReference type="EMBL" id="KAI3755820.1"/>
    </source>
</evidence>
<reference evidence="2" key="1">
    <citation type="journal article" date="2022" name="Mol. Ecol. Resour.">
        <title>The genomes of chicory, endive, great burdock and yacon provide insights into Asteraceae palaeo-polyploidization history and plant inulin production.</title>
        <authorList>
            <person name="Fan W."/>
            <person name="Wang S."/>
            <person name="Wang H."/>
            <person name="Wang A."/>
            <person name="Jiang F."/>
            <person name="Liu H."/>
            <person name="Zhao H."/>
            <person name="Xu D."/>
            <person name="Zhang Y."/>
        </authorList>
    </citation>
    <scope>NUCLEOTIDE SEQUENCE [LARGE SCALE GENOMIC DNA]</scope>
    <source>
        <strain evidence="2">cv. Yunnan</strain>
    </source>
</reference>
<keyword evidence="2" id="KW-1185">Reference proteome</keyword>
<sequence>MNMLTWTRVCHKVSTFQNLPFLIRGLLPDTLFLRLGFVASSSMASPSCIKICLHCDHSSSDSLTIGWDLSTGKFAQLCDPYTCSLTKLSPKSEIVPMFEKILHAGGIAISHKHAEAYLPEVSDPDGIPLYVIDDTAIKEWNLRLLTFSRLIPDGPYVIGSRKASTKKPSRKLELQL</sequence>
<reference evidence="1 2" key="2">
    <citation type="journal article" date="2022" name="Mol. Ecol. Resour.">
        <title>The genomes of chicory, endive, great burdock and yacon provide insights into Asteraceae paleo-polyploidization history and plant inulin production.</title>
        <authorList>
            <person name="Fan W."/>
            <person name="Wang S."/>
            <person name="Wang H."/>
            <person name="Wang A."/>
            <person name="Jiang F."/>
            <person name="Liu H."/>
            <person name="Zhao H."/>
            <person name="Xu D."/>
            <person name="Zhang Y."/>
        </authorList>
    </citation>
    <scope>NUCLEOTIDE SEQUENCE [LARGE SCALE GENOMIC DNA]</scope>
    <source>
        <strain evidence="2">cv. Yunnan</strain>
        <tissue evidence="1">Leaves</tissue>
    </source>
</reference>
<comment type="caution">
    <text evidence="1">The sequence shown here is derived from an EMBL/GenBank/DDBJ whole genome shotgun (WGS) entry which is preliminary data.</text>
</comment>
<protein>
    <submittedName>
        <fullName evidence="1">Uncharacterized protein</fullName>
    </submittedName>
</protein>
<dbReference type="EMBL" id="CM042035">
    <property type="protein sequence ID" value="KAI3755820.1"/>
    <property type="molecule type" value="Genomic_DNA"/>
</dbReference>
<dbReference type="Proteomes" id="UP001056120">
    <property type="component" value="Linkage Group LG18"/>
</dbReference>
<proteinExistence type="predicted"/>
<gene>
    <name evidence="1" type="ORF">L1987_55627</name>
</gene>
<organism evidence="1 2">
    <name type="scientific">Smallanthus sonchifolius</name>
    <dbReference type="NCBI Taxonomy" id="185202"/>
    <lineage>
        <taxon>Eukaryota</taxon>
        <taxon>Viridiplantae</taxon>
        <taxon>Streptophyta</taxon>
        <taxon>Embryophyta</taxon>
        <taxon>Tracheophyta</taxon>
        <taxon>Spermatophyta</taxon>
        <taxon>Magnoliopsida</taxon>
        <taxon>eudicotyledons</taxon>
        <taxon>Gunneridae</taxon>
        <taxon>Pentapetalae</taxon>
        <taxon>asterids</taxon>
        <taxon>campanulids</taxon>
        <taxon>Asterales</taxon>
        <taxon>Asteraceae</taxon>
        <taxon>Asteroideae</taxon>
        <taxon>Heliantheae alliance</taxon>
        <taxon>Millerieae</taxon>
        <taxon>Smallanthus</taxon>
    </lineage>
</organism>
<accession>A0ACB9EAF3</accession>
<evidence type="ECO:0000313" key="2">
    <source>
        <dbReference type="Proteomes" id="UP001056120"/>
    </source>
</evidence>
<name>A0ACB9EAF3_9ASTR</name>